<dbReference type="HAMAP" id="MF_01384">
    <property type="entry name" value="UreD"/>
    <property type="match status" value="1"/>
</dbReference>
<name>A0A494XVB7_9BACL</name>
<dbReference type="Pfam" id="PF01774">
    <property type="entry name" value="UreD"/>
    <property type="match status" value="1"/>
</dbReference>
<comment type="function">
    <text evidence="3">Required for maturation of urease via the functional incorporation of the urease nickel metallocenter.</text>
</comment>
<evidence type="ECO:0000313" key="4">
    <source>
        <dbReference type="EMBL" id="RKP51523.1"/>
    </source>
</evidence>
<dbReference type="GO" id="GO:0005737">
    <property type="term" value="C:cytoplasm"/>
    <property type="evidence" value="ECO:0007669"/>
    <property type="project" value="UniProtKB-SubCell"/>
</dbReference>
<gene>
    <name evidence="3" type="primary">ureD</name>
    <name evidence="4" type="ORF">D7Z26_17195</name>
</gene>
<comment type="similarity">
    <text evidence="1 3">Belongs to the UreD family.</text>
</comment>
<dbReference type="InterPro" id="IPR002669">
    <property type="entry name" value="UreD"/>
</dbReference>
<comment type="caution">
    <text evidence="4">The sequence shown here is derived from an EMBL/GenBank/DDBJ whole genome shotgun (WGS) entry which is preliminary data.</text>
</comment>
<dbReference type="Proteomes" id="UP000282076">
    <property type="component" value="Unassembled WGS sequence"/>
</dbReference>
<comment type="subcellular location">
    <subcellularLocation>
        <location evidence="3">Cytoplasm</location>
    </subcellularLocation>
</comment>
<evidence type="ECO:0000313" key="5">
    <source>
        <dbReference type="Proteomes" id="UP000282076"/>
    </source>
</evidence>
<proteinExistence type="inferred from homology"/>
<keyword evidence="5" id="KW-1185">Reference proteome</keyword>
<dbReference type="PANTHER" id="PTHR33643">
    <property type="entry name" value="UREASE ACCESSORY PROTEIN D"/>
    <property type="match status" value="1"/>
</dbReference>
<accession>A0A494XVB7</accession>
<dbReference type="GO" id="GO:0016151">
    <property type="term" value="F:nickel cation binding"/>
    <property type="evidence" value="ECO:0007669"/>
    <property type="project" value="UniProtKB-UniRule"/>
</dbReference>
<organism evidence="4 5">
    <name type="scientific">Cohnella endophytica</name>
    <dbReference type="NCBI Taxonomy" id="2419778"/>
    <lineage>
        <taxon>Bacteria</taxon>
        <taxon>Bacillati</taxon>
        <taxon>Bacillota</taxon>
        <taxon>Bacilli</taxon>
        <taxon>Bacillales</taxon>
        <taxon>Paenibacillaceae</taxon>
        <taxon>Cohnella</taxon>
    </lineage>
</organism>
<sequence length="274" mass="30987">MDGWTGFLQLAVRQKLGRTVAAEVYNRGALKVSPPVYLGDPHQPCFYLMNPGGGYVSGDRYRIEIQVGEQAQMLLTTQSSTKIYKMVASPAFQETTIVLEKDSYLEYMPDPIIAYQNAQYRQHTLIRMKRGSALLYSDIVTPGWSIDGSLFRYNGLQLKTIVYFEEELVVLDHLQLRPDAHEVRGLGLLEGYTHFGSMLVVGEKATSDFIELVSDRLDTYSGCCRIGVSALVLPGFTVRVLASSTQQIEAVFETCQRFVREHWFGKNPISFRKY</sequence>
<evidence type="ECO:0000256" key="1">
    <source>
        <dbReference type="ARBA" id="ARBA00007177"/>
    </source>
</evidence>
<evidence type="ECO:0000256" key="2">
    <source>
        <dbReference type="ARBA" id="ARBA00023186"/>
    </source>
</evidence>
<dbReference type="AlphaFoldDB" id="A0A494XVB7"/>
<protein>
    <recommendedName>
        <fullName evidence="3">Urease accessory protein UreD</fullName>
    </recommendedName>
</protein>
<reference evidence="4 5" key="1">
    <citation type="submission" date="2018-10" db="EMBL/GenBank/DDBJ databases">
        <title>Cohnella sp. M2MS4P-1, whole genome shotgun sequence.</title>
        <authorList>
            <person name="Tuo L."/>
        </authorList>
    </citation>
    <scope>NUCLEOTIDE SEQUENCE [LARGE SCALE GENOMIC DNA]</scope>
    <source>
        <strain evidence="4 5">M2MS4P-1</strain>
    </source>
</reference>
<dbReference type="OrthoDB" id="5328682at2"/>
<evidence type="ECO:0000256" key="3">
    <source>
        <dbReference type="HAMAP-Rule" id="MF_01384"/>
    </source>
</evidence>
<keyword evidence="3" id="KW-0996">Nickel insertion</keyword>
<keyword evidence="2 3" id="KW-0143">Chaperone</keyword>
<dbReference type="EMBL" id="RBZM01000007">
    <property type="protein sequence ID" value="RKP51523.1"/>
    <property type="molecule type" value="Genomic_DNA"/>
</dbReference>
<comment type="subunit">
    <text evidence="3">UreD, UreF and UreG form a complex that acts as a GTP-hydrolysis-dependent molecular chaperone, activating the urease apoprotein by helping to assemble the nickel containing metallocenter of UreC. The UreE protein probably delivers the nickel.</text>
</comment>
<dbReference type="PANTHER" id="PTHR33643:SF1">
    <property type="entry name" value="UREASE ACCESSORY PROTEIN D"/>
    <property type="match status" value="1"/>
</dbReference>
<dbReference type="RefSeq" id="WP_120978222.1">
    <property type="nucleotide sequence ID" value="NZ_RBZM01000007.1"/>
</dbReference>
<keyword evidence="3" id="KW-0963">Cytoplasm</keyword>